<dbReference type="PROSITE" id="PS50158">
    <property type="entry name" value="ZF_CCHC"/>
    <property type="match status" value="1"/>
</dbReference>
<gene>
    <name evidence="3" type="ORF">g.54366</name>
</gene>
<keyword evidence="1" id="KW-0863">Zinc-finger</keyword>
<dbReference type="GO" id="GO:0008270">
    <property type="term" value="F:zinc ion binding"/>
    <property type="evidence" value="ECO:0007669"/>
    <property type="project" value="UniProtKB-KW"/>
</dbReference>
<dbReference type="InterPro" id="IPR001878">
    <property type="entry name" value="Znf_CCHC"/>
</dbReference>
<dbReference type="Pfam" id="PF00098">
    <property type="entry name" value="zf-CCHC"/>
    <property type="match status" value="1"/>
</dbReference>
<proteinExistence type="predicted"/>
<feature type="domain" description="CCHC-type" evidence="2">
    <location>
        <begin position="395"/>
        <end position="410"/>
    </location>
</feature>
<dbReference type="SUPFAM" id="SSF57756">
    <property type="entry name" value="Retrovirus zinc finger-like domains"/>
    <property type="match status" value="1"/>
</dbReference>
<accession>A0A1B6HSD5</accession>
<evidence type="ECO:0000259" key="2">
    <source>
        <dbReference type="PROSITE" id="PS50158"/>
    </source>
</evidence>
<reference evidence="3" key="1">
    <citation type="submission" date="2015-11" db="EMBL/GenBank/DDBJ databases">
        <title>De novo transcriptome assembly of four potential Pierce s Disease insect vectors from Arizona vineyards.</title>
        <authorList>
            <person name="Tassone E.E."/>
        </authorList>
    </citation>
    <scope>NUCLEOTIDE SEQUENCE</scope>
</reference>
<keyword evidence="1" id="KW-0479">Metal-binding</keyword>
<dbReference type="InterPro" id="IPR001969">
    <property type="entry name" value="Aspartic_peptidase_AS"/>
</dbReference>
<dbReference type="GO" id="GO:0006508">
    <property type="term" value="P:proteolysis"/>
    <property type="evidence" value="ECO:0007669"/>
    <property type="project" value="InterPro"/>
</dbReference>
<dbReference type="Gene3D" id="4.10.60.10">
    <property type="entry name" value="Zinc finger, CCHC-type"/>
    <property type="match status" value="1"/>
</dbReference>
<evidence type="ECO:0000313" key="3">
    <source>
        <dbReference type="EMBL" id="JAS77587.1"/>
    </source>
</evidence>
<dbReference type="AlphaFoldDB" id="A0A1B6HSD5"/>
<dbReference type="SMART" id="SM00343">
    <property type="entry name" value="ZnF_C2HC"/>
    <property type="match status" value="1"/>
</dbReference>
<name>A0A1B6HSD5_9HEMI</name>
<sequence>MALKVDLLTKEELDYEIRLRGVEVSPSLKVIDLRKKLRQLISLDVNSNYLNLSGKVAFKEEWDKIKLETQVLGSRLEESIEQGLTLDIVRCETKINHWQRRLTNLSKLFKIEEKDIAKHVENRNSILSELLLKIKNLKIDKETSDNLVRKLSDSNLEIEGELEEASKPEVKDKSGLNMRDEVFVSGRPHLSYNKLPNPIERYLKELKICDGLNVQELLEFFKIILKLKKETRCTEEDIMEIAISHSQGALLSKLLEIKQDNVTVKLMLEILLNYFVPYHQRELLKFEKVHRPQRYNESLSNYIIDIKESVEVLCCNINERDVVELIKVGINPETRNKLVFMGNPSTYSELDEMCIRANNVGYADNVRKTGNNLNVNRKYNVPVNSIRARQETITCYKCNRPGHYAYQCREVNRKPVVNQRRPIVNHTPAINPENVGRNVQESKKLVSRESSNNELRKGELSRLPKIVSNKNSHELSAKLNHTWQKKNSENISLLPSLEIDFGKNISLNVLLDTGSSMNIISDRL</sequence>
<protein>
    <recommendedName>
        <fullName evidence="2">CCHC-type domain-containing protein</fullName>
    </recommendedName>
</protein>
<evidence type="ECO:0000256" key="1">
    <source>
        <dbReference type="PROSITE-ProRule" id="PRU00047"/>
    </source>
</evidence>
<keyword evidence="1" id="KW-0862">Zinc</keyword>
<dbReference type="PROSITE" id="PS00141">
    <property type="entry name" value="ASP_PROTEASE"/>
    <property type="match status" value="1"/>
</dbReference>
<dbReference type="GO" id="GO:0003676">
    <property type="term" value="F:nucleic acid binding"/>
    <property type="evidence" value="ECO:0007669"/>
    <property type="project" value="InterPro"/>
</dbReference>
<dbReference type="GO" id="GO:0004190">
    <property type="term" value="F:aspartic-type endopeptidase activity"/>
    <property type="evidence" value="ECO:0007669"/>
    <property type="project" value="InterPro"/>
</dbReference>
<organism evidence="3">
    <name type="scientific">Homalodisca liturata</name>
    <dbReference type="NCBI Taxonomy" id="320908"/>
    <lineage>
        <taxon>Eukaryota</taxon>
        <taxon>Metazoa</taxon>
        <taxon>Ecdysozoa</taxon>
        <taxon>Arthropoda</taxon>
        <taxon>Hexapoda</taxon>
        <taxon>Insecta</taxon>
        <taxon>Pterygota</taxon>
        <taxon>Neoptera</taxon>
        <taxon>Paraneoptera</taxon>
        <taxon>Hemiptera</taxon>
        <taxon>Auchenorrhyncha</taxon>
        <taxon>Membracoidea</taxon>
        <taxon>Cicadellidae</taxon>
        <taxon>Cicadellinae</taxon>
        <taxon>Proconiini</taxon>
        <taxon>Homalodisca</taxon>
    </lineage>
</organism>
<dbReference type="InterPro" id="IPR036875">
    <property type="entry name" value="Znf_CCHC_sf"/>
</dbReference>
<dbReference type="EMBL" id="GECU01030119">
    <property type="protein sequence ID" value="JAS77587.1"/>
    <property type="molecule type" value="Transcribed_RNA"/>
</dbReference>
<feature type="non-terminal residue" evidence="3">
    <location>
        <position position="524"/>
    </location>
</feature>